<protein>
    <submittedName>
        <fullName evidence="2">Cyclin-like domain-containing protein</fullName>
    </submittedName>
</protein>
<dbReference type="Proteomes" id="UP000887576">
    <property type="component" value="Unplaced"/>
</dbReference>
<evidence type="ECO:0000313" key="1">
    <source>
        <dbReference type="Proteomes" id="UP000887576"/>
    </source>
</evidence>
<proteinExistence type="predicted"/>
<evidence type="ECO:0000313" key="2">
    <source>
        <dbReference type="WBParaSite" id="JU765_v2.g2882.t1"/>
    </source>
</evidence>
<organism evidence="1 2">
    <name type="scientific">Panagrolaimus sp. JU765</name>
    <dbReference type="NCBI Taxonomy" id="591449"/>
    <lineage>
        <taxon>Eukaryota</taxon>
        <taxon>Metazoa</taxon>
        <taxon>Ecdysozoa</taxon>
        <taxon>Nematoda</taxon>
        <taxon>Chromadorea</taxon>
        <taxon>Rhabditida</taxon>
        <taxon>Tylenchina</taxon>
        <taxon>Panagrolaimomorpha</taxon>
        <taxon>Panagrolaimoidea</taxon>
        <taxon>Panagrolaimidae</taxon>
        <taxon>Panagrolaimus</taxon>
    </lineage>
</organism>
<reference evidence="2" key="1">
    <citation type="submission" date="2022-11" db="UniProtKB">
        <authorList>
            <consortium name="WormBaseParasite"/>
        </authorList>
    </citation>
    <scope>IDENTIFICATION</scope>
</reference>
<accession>A0AC34R2Z9</accession>
<sequence length="298" mass="34406">MAGNFWKSSHFEQWILDKQDLLRERASDLKTLSEDEYQQVMIYFVNYIHILVHEAHVVNAPRQQMAATASLYFRRFYARRSLKDIDPFLVAHTCLFLSTRVEELGPISTSKFFAGIALTSKTRPWFPVIAEADIKNHMRLINEVEFYLLEVMDCCLIVYHPHRTLTKIIQDMTKDQQREKEVISDSWKIANDALRSDVCLLYPPHQIAVAALITAVVMNNRQEAFLNLFQETSTDYDAISDISSQIIASYKLHAQVIDIEENVPRLKALFGKIPKPSAVMMQPMMPSMNPMMASSQRM</sequence>
<dbReference type="WBParaSite" id="JU765_v2.g2882.t1">
    <property type="protein sequence ID" value="JU765_v2.g2882.t1"/>
    <property type="gene ID" value="JU765_v2.g2882"/>
</dbReference>
<name>A0AC34R2Z9_9BILA</name>